<evidence type="ECO:0000256" key="4">
    <source>
        <dbReference type="ARBA" id="ARBA00023136"/>
    </source>
</evidence>
<dbReference type="Pfam" id="PF08592">
    <property type="entry name" value="Anthrone_oxy"/>
    <property type="match status" value="1"/>
</dbReference>
<gene>
    <name evidence="7" type="ORF">DOTSEDRAFT_25620</name>
</gene>
<organism evidence="7 8">
    <name type="scientific">Dothistroma septosporum (strain NZE10 / CBS 128990)</name>
    <name type="common">Red band needle blight fungus</name>
    <name type="synonym">Mycosphaerella pini</name>
    <dbReference type="NCBI Taxonomy" id="675120"/>
    <lineage>
        <taxon>Eukaryota</taxon>
        <taxon>Fungi</taxon>
        <taxon>Dikarya</taxon>
        <taxon>Ascomycota</taxon>
        <taxon>Pezizomycotina</taxon>
        <taxon>Dothideomycetes</taxon>
        <taxon>Dothideomycetidae</taxon>
        <taxon>Mycosphaerellales</taxon>
        <taxon>Mycosphaerellaceae</taxon>
        <taxon>Dothistroma</taxon>
    </lineage>
</organism>
<dbReference type="HOGENOM" id="CLU_105974_2_2_1"/>
<accession>N1PIK0</accession>
<feature type="transmembrane region" description="Helical" evidence="6">
    <location>
        <begin position="12"/>
        <end position="40"/>
    </location>
</feature>
<comment type="similarity">
    <text evidence="5">Belongs to the anthrone oxygenase family.</text>
</comment>
<evidence type="ECO:0008006" key="9">
    <source>
        <dbReference type="Google" id="ProtNLM"/>
    </source>
</evidence>
<dbReference type="PANTHER" id="PTHR35042">
    <property type="entry name" value="ANTHRONE OXYGENASE ENCC"/>
    <property type="match status" value="1"/>
</dbReference>
<dbReference type="OrthoDB" id="5954308at2759"/>
<dbReference type="eggNOG" id="ENOG502SBMN">
    <property type="taxonomic scope" value="Eukaryota"/>
</dbReference>
<dbReference type="OMA" id="AFMMGTN"/>
<evidence type="ECO:0000313" key="7">
    <source>
        <dbReference type="EMBL" id="EME41959.1"/>
    </source>
</evidence>
<evidence type="ECO:0000256" key="1">
    <source>
        <dbReference type="ARBA" id="ARBA00004141"/>
    </source>
</evidence>
<dbReference type="EMBL" id="KB446541">
    <property type="protein sequence ID" value="EME41959.1"/>
    <property type="molecule type" value="Genomic_DNA"/>
</dbReference>
<dbReference type="Proteomes" id="UP000016933">
    <property type="component" value="Unassembled WGS sequence"/>
</dbReference>
<keyword evidence="3 6" id="KW-1133">Transmembrane helix</keyword>
<feature type="transmembrane region" description="Helical" evidence="6">
    <location>
        <begin position="86"/>
        <end position="106"/>
    </location>
</feature>
<keyword evidence="4 6" id="KW-0472">Membrane</keyword>
<evidence type="ECO:0000256" key="2">
    <source>
        <dbReference type="ARBA" id="ARBA00022692"/>
    </source>
</evidence>
<dbReference type="AlphaFoldDB" id="N1PIK0"/>
<feature type="transmembrane region" description="Helical" evidence="6">
    <location>
        <begin position="60"/>
        <end position="79"/>
    </location>
</feature>
<sequence length="160" mass="16582">MASQSQQLVPFAQVLGLSGASALSAYIASFSLLGVPVVSMAPTDLATKQWSKLFHSGMKVVPPSAAALSACFAFLAYGARDVQKKYLYGAAAVLPLGIPAYTRAIMWSGIQALEAAAHASAYAPSENEIKVLLAKWSTQNMYRALLAGAAAGLSAVAMLS</sequence>
<dbReference type="PANTHER" id="PTHR35042:SF1">
    <property type="entry name" value="DUF1772-DOMAIN-CONTAINING PROTEIN"/>
    <property type="match status" value="1"/>
</dbReference>
<keyword evidence="2 6" id="KW-0812">Transmembrane</keyword>
<keyword evidence="8" id="KW-1185">Reference proteome</keyword>
<proteinExistence type="inferred from homology"/>
<dbReference type="GO" id="GO:0016020">
    <property type="term" value="C:membrane"/>
    <property type="evidence" value="ECO:0007669"/>
    <property type="project" value="UniProtKB-SubCell"/>
</dbReference>
<dbReference type="InterPro" id="IPR013901">
    <property type="entry name" value="Anthrone_oxy"/>
</dbReference>
<evidence type="ECO:0000256" key="3">
    <source>
        <dbReference type="ARBA" id="ARBA00022989"/>
    </source>
</evidence>
<protein>
    <recommendedName>
        <fullName evidence="9">DUF1772-domain-containing protein</fullName>
    </recommendedName>
</protein>
<evidence type="ECO:0000256" key="6">
    <source>
        <dbReference type="SAM" id="Phobius"/>
    </source>
</evidence>
<reference evidence="7 8" key="2">
    <citation type="journal article" date="2012" name="PLoS Pathog.">
        <title>Diverse lifestyles and strategies of plant pathogenesis encoded in the genomes of eighteen Dothideomycetes fungi.</title>
        <authorList>
            <person name="Ohm R.A."/>
            <person name="Feau N."/>
            <person name="Henrissat B."/>
            <person name="Schoch C.L."/>
            <person name="Horwitz B.A."/>
            <person name="Barry K.W."/>
            <person name="Condon B.J."/>
            <person name="Copeland A.C."/>
            <person name="Dhillon B."/>
            <person name="Glaser F."/>
            <person name="Hesse C.N."/>
            <person name="Kosti I."/>
            <person name="LaButti K."/>
            <person name="Lindquist E.A."/>
            <person name="Lucas S."/>
            <person name="Salamov A.A."/>
            <person name="Bradshaw R.E."/>
            <person name="Ciuffetti L."/>
            <person name="Hamelin R.C."/>
            <person name="Kema G.H.J."/>
            <person name="Lawrence C."/>
            <person name="Scott J.A."/>
            <person name="Spatafora J.W."/>
            <person name="Turgeon B.G."/>
            <person name="de Wit P.J.G.M."/>
            <person name="Zhong S."/>
            <person name="Goodwin S.B."/>
            <person name="Grigoriev I.V."/>
        </authorList>
    </citation>
    <scope>NUCLEOTIDE SEQUENCE [LARGE SCALE GENOMIC DNA]</scope>
    <source>
        <strain evidence="8">NZE10 / CBS 128990</strain>
    </source>
</reference>
<name>N1PIK0_DOTSN</name>
<evidence type="ECO:0000313" key="8">
    <source>
        <dbReference type="Proteomes" id="UP000016933"/>
    </source>
</evidence>
<comment type="subcellular location">
    <subcellularLocation>
        <location evidence="1">Membrane</location>
        <topology evidence="1">Multi-pass membrane protein</topology>
    </subcellularLocation>
</comment>
<evidence type="ECO:0000256" key="5">
    <source>
        <dbReference type="ARBA" id="ARBA00034313"/>
    </source>
</evidence>
<reference evidence="8" key="1">
    <citation type="journal article" date="2012" name="PLoS Genet.">
        <title>The genomes of the fungal plant pathogens Cladosporium fulvum and Dothistroma septosporum reveal adaptation to different hosts and lifestyles but also signatures of common ancestry.</title>
        <authorList>
            <person name="de Wit P.J.G.M."/>
            <person name="van der Burgt A."/>
            <person name="Oekmen B."/>
            <person name="Stergiopoulos I."/>
            <person name="Abd-Elsalam K.A."/>
            <person name="Aerts A.L."/>
            <person name="Bahkali A.H."/>
            <person name="Beenen H.G."/>
            <person name="Chettri P."/>
            <person name="Cox M.P."/>
            <person name="Datema E."/>
            <person name="de Vries R.P."/>
            <person name="Dhillon B."/>
            <person name="Ganley A.R."/>
            <person name="Griffiths S.A."/>
            <person name="Guo Y."/>
            <person name="Hamelin R.C."/>
            <person name="Henrissat B."/>
            <person name="Kabir M.S."/>
            <person name="Jashni M.K."/>
            <person name="Kema G."/>
            <person name="Klaubauf S."/>
            <person name="Lapidus A."/>
            <person name="Levasseur A."/>
            <person name="Lindquist E."/>
            <person name="Mehrabi R."/>
            <person name="Ohm R.A."/>
            <person name="Owen T.J."/>
            <person name="Salamov A."/>
            <person name="Schwelm A."/>
            <person name="Schijlen E."/>
            <person name="Sun H."/>
            <person name="van den Burg H.A."/>
            <person name="van Ham R.C.H.J."/>
            <person name="Zhang S."/>
            <person name="Goodwin S.B."/>
            <person name="Grigoriev I.V."/>
            <person name="Collemare J."/>
            <person name="Bradshaw R.E."/>
        </authorList>
    </citation>
    <scope>NUCLEOTIDE SEQUENCE [LARGE SCALE GENOMIC DNA]</scope>
    <source>
        <strain evidence="8">NZE10 / CBS 128990</strain>
    </source>
</reference>